<sequence length="96" mass="11149">MTGKKLALVSSHPEHKITNLRRNYKIQRELRDIFWKKWSKEYKLQLSTFHQVQNHGKSSHVRVGDVLLHENVTPDACGKMPLSSSTEACGRGHERR</sequence>
<dbReference type="Proteomes" id="UP000499080">
    <property type="component" value="Unassembled WGS sequence"/>
</dbReference>
<dbReference type="OrthoDB" id="6435436at2759"/>
<reference evidence="1 2" key="1">
    <citation type="journal article" date="2019" name="Sci. Rep.">
        <title>Orb-weaving spider Araneus ventricosus genome elucidates the spidroin gene catalogue.</title>
        <authorList>
            <person name="Kono N."/>
            <person name="Nakamura H."/>
            <person name="Ohtoshi R."/>
            <person name="Moran D.A.P."/>
            <person name="Shinohara A."/>
            <person name="Yoshida Y."/>
            <person name="Fujiwara M."/>
            <person name="Mori M."/>
            <person name="Tomita M."/>
            <person name="Arakawa K."/>
        </authorList>
    </citation>
    <scope>NUCLEOTIDE SEQUENCE [LARGE SCALE GENOMIC DNA]</scope>
</reference>
<dbReference type="EMBL" id="BGPR01039776">
    <property type="protein sequence ID" value="GBO15813.1"/>
    <property type="molecule type" value="Genomic_DNA"/>
</dbReference>
<comment type="caution">
    <text evidence="1">The sequence shown here is derived from an EMBL/GenBank/DDBJ whole genome shotgun (WGS) entry which is preliminary data.</text>
</comment>
<gene>
    <name evidence="1" type="ORF">AVEN_231166_1</name>
</gene>
<organism evidence="1 2">
    <name type="scientific">Araneus ventricosus</name>
    <name type="common">Orbweaver spider</name>
    <name type="synonym">Epeira ventricosa</name>
    <dbReference type="NCBI Taxonomy" id="182803"/>
    <lineage>
        <taxon>Eukaryota</taxon>
        <taxon>Metazoa</taxon>
        <taxon>Ecdysozoa</taxon>
        <taxon>Arthropoda</taxon>
        <taxon>Chelicerata</taxon>
        <taxon>Arachnida</taxon>
        <taxon>Araneae</taxon>
        <taxon>Araneomorphae</taxon>
        <taxon>Entelegynae</taxon>
        <taxon>Araneoidea</taxon>
        <taxon>Araneidae</taxon>
        <taxon>Araneus</taxon>
    </lineage>
</organism>
<keyword evidence="2" id="KW-1185">Reference proteome</keyword>
<proteinExistence type="predicted"/>
<dbReference type="AlphaFoldDB" id="A0A4Y2USR5"/>
<name>A0A4Y2USR5_ARAVE</name>
<protein>
    <submittedName>
        <fullName evidence="1">Uncharacterized protein</fullName>
    </submittedName>
</protein>
<evidence type="ECO:0000313" key="1">
    <source>
        <dbReference type="EMBL" id="GBO15813.1"/>
    </source>
</evidence>
<evidence type="ECO:0000313" key="2">
    <source>
        <dbReference type="Proteomes" id="UP000499080"/>
    </source>
</evidence>
<accession>A0A4Y2USR5</accession>